<evidence type="ECO:0000256" key="1">
    <source>
        <dbReference type="ARBA" id="ARBA00022801"/>
    </source>
</evidence>
<reference evidence="3" key="1">
    <citation type="submission" date="2021-01" db="EMBL/GenBank/DDBJ databases">
        <authorList>
            <person name="Corre E."/>
            <person name="Pelletier E."/>
            <person name="Niang G."/>
            <person name="Scheremetjew M."/>
            <person name="Finn R."/>
            <person name="Kale V."/>
            <person name="Holt S."/>
            <person name="Cochrane G."/>
            <person name="Meng A."/>
            <person name="Brown T."/>
            <person name="Cohen L."/>
        </authorList>
    </citation>
    <scope>NUCLEOTIDE SEQUENCE</scope>
    <source>
        <strain evidence="3">RCC856</strain>
    </source>
</reference>
<feature type="domain" description="SMP-30/Gluconolactonase/LRE-like region" evidence="2">
    <location>
        <begin position="46"/>
        <end position="323"/>
    </location>
</feature>
<dbReference type="Gene3D" id="2.120.10.30">
    <property type="entry name" value="TolB, C-terminal domain"/>
    <property type="match status" value="1"/>
</dbReference>
<protein>
    <recommendedName>
        <fullName evidence="2">SMP-30/Gluconolactonase/LRE-like region domain-containing protein</fullName>
    </recommendedName>
</protein>
<dbReference type="EMBL" id="HBHU01013827">
    <property type="protein sequence ID" value="CAE0028307.1"/>
    <property type="molecule type" value="Transcribed_RNA"/>
</dbReference>
<proteinExistence type="predicted"/>
<dbReference type="Pfam" id="PF08450">
    <property type="entry name" value="SGL"/>
    <property type="match status" value="1"/>
</dbReference>
<dbReference type="InterPro" id="IPR013658">
    <property type="entry name" value="SGL"/>
</dbReference>
<dbReference type="InterPro" id="IPR011042">
    <property type="entry name" value="6-blade_b-propeller_TolB-like"/>
</dbReference>
<dbReference type="AlphaFoldDB" id="A0A7S2Z888"/>
<accession>A0A7S2Z888</accession>
<dbReference type="InterPro" id="IPR051262">
    <property type="entry name" value="SMP-30/CGR1_Lactonase"/>
</dbReference>
<dbReference type="GO" id="GO:0016787">
    <property type="term" value="F:hydrolase activity"/>
    <property type="evidence" value="ECO:0007669"/>
    <property type="project" value="UniProtKB-KW"/>
</dbReference>
<keyword evidence="1" id="KW-0378">Hydrolase</keyword>
<evidence type="ECO:0000259" key="2">
    <source>
        <dbReference type="Pfam" id="PF08450"/>
    </source>
</evidence>
<name>A0A7S2Z888_9CHLO</name>
<dbReference type="PANTHER" id="PTHR47572">
    <property type="entry name" value="LIPOPROTEIN-RELATED"/>
    <property type="match status" value="1"/>
</dbReference>
<dbReference type="SUPFAM" id="SSF63829">
    <property type="entry name" value="Calcium-dependent phosphotriesterase"/>
    <property type="match status" value="1"/>
</dbReference>
<sequence>MELVVPADGSDGEDVIIEEEELGNDAPASSPALNAEVETLADGFEFTEGPIWIPATGANASLPNATLLFSDMRTNTIYSWSEADGIGVYSNNSMGTNGKALDLDGQLVGFRSGPRNVARGADPETAQVVASEYEGARFNSPNDGAVNPVDGAIFFSDPIWGILARPNETQELDFHGIYRIDADDASLSLELGGLAMPNGVAFSEEGDILFVSDTGGLPIHPTPELRSDEPPPTISAWALQDGRVLQPPVPLWSREDFSDGMCYNERGLWSTRSGMGPSEYGPKGLVLTDPATGQEIGHIPIDAPTNVECHTDQDGVLYVTSANKISKVTLL</sequence>
<evidence type="ECO:0000313" key="3">
    <source>
        <dbReference type="EMBL" id="CAE0028307.1"/>
    </source>
</evidence>
<gene>
    <name evidence="3" type="ORF">CLAU1311_LOCUS9008</name>
</gene>
<dbReference type="PANTHER" id="PTHR47572:SF4">
    <property type="entry name" value="LACTONASE DRP35"/>
    <property type="match status" value="1"/>
</dbReference>
<organism evidence="3">
    <name type="scientific">Chloropicon laureae</name>
    <dbReference type="NCBI Taxonomy" id="464258"/>
    <lineage>
        <taxon>Eukaryota</taxon>
        <taxon>Viridiplantae</taxon>
        <taxon>Chlorophyta</taxon>
        <taxon>Chloropicophyceae</taxon>
        <taxon>Chloropicales</taxon>
        <taxon>Chloropicaceae</taxon>
        <taxon>Chloropicon</taxon>
    </lineage>
</organism>